<dbReference type="VEuPathDB" id="VectorBase:CPIJ015300"/>
<evidence type="ECO:0000313" key="3">
    <source>
        <dbReference type="EnsemblMetazoa" id="CPIJ015300-PA"/>
    </source>
</evidence>
<dbReference type="InterPro" id="IPR006887">
    <property type="entry name" value="P4R3-like_central_dom"/>
</dbReference>
<accession>B0X6T4</accession>
<dbReference type="eggNOG" id="KOG2175">
    <property type="taxonomic scope" value="Eukaryota"/>
</dbReference>
<dbReference type="AlphaFoldDB" id="B0X6T4"/>
<dbReference type="EnsemblMetazoa" id="CPIJ015300-RA">
    <property type="protein sequence ID" value="CPIJ015300-PA"/>
    <property type="gene ID" value="CPIJ015300"/>
</dbReference>
<feature type="domain" description="Serine/threonine-protein phosphatase 4 regulatory subunit 3-like central" evidence="1">
    <location>
        <begin position="44"/>
        <end position="93"/>
    </location>
</feature>
<dbReference type="KEGG" id="cqu:CpipJ_CPIJ015300"/>
<dbReference type="EMBL" id="DS232423">
    <property type="protein sequence ID" value="EDS41605.1"/>
    <property type="molecule type" value="Genomic_DNA"/>
</dbReference>
<sequence>MSSLLLAGYSTAIVSTFMLVLEEFTCIKTPTAHLLLNILTDKPASEVHVLGLVLMLLSFCIEHLTYHIKNCIINQNLLWRILVLIKSTLMFLDHRTQGRLLLVFVTISELEAVSRCNISASTPTRNHSFSANLFPSAGLFRSGRNLQYQHLSSTGQPTNAAYAIGHTNLGHPEVDIAEYARKHQTTFFSNPLCACNSNFEFSHLNFGRQQILQLSKVVVVNVAGSCWSSRPGVFAAPAWQIPSPSSAFEVCVCVRVRFFWTTWKKLPVRSESLCSSGIVANSVAIVLSWEEVDGRCVRKFVSRFRRKRVCECWCFFWTTWRKLPSGSSCRSGFVTDYVVCECANVGASSSQVGGSCRSSRPGVWDARANNNRGRFRGRRRVRVYSCVLVLLLIQLEEVADRRALEFEPSGSEYTKCDDISWNLTAACIILFCSWFSWRKLPVVASGSLGRSGSVRQIPSCACVRMLVLLLVQWEEVDGRCVRKFVSRFRLKLEEVAGRRVREFGTLEQTIIVADSAAVVVWRKLPIAAPWSSNRPGVKDAPAFNIRGRFRRRRLREYTKCDDISWNLTAACIILFCSWFSWRKLPVVASGSLGRSGSVRQIPSCACVRMLVLLLVQWEEVDGRCVRKFVSRFRRKRVCECWCFFWTTWRKLPSGSSCRSGFVTDYVVCECANVGASSSQVGGSCRSSRPGVWDARANNNRGRFRGRRRVRVYSCVLVLLLIQLEEVADRRALEFEPSGSEYTKCDDISWNLTAACIILFCTPMTTGAVPDHNCVVVCPTAKEKNKNRPSCSHGGQWNLSERNLNLPPTPLLDQIRKSLLKKQQDGCRGSDSIIDEQVLLHGQKASSQSTQSEFLNGIR</sequence>
<dbReference type="STRING" id="7176.B0X6T4"/>
<reference evidence="3" key="2">
    <citation type="submission" date="2021-02" db="UniProtKB">
        <authorList>
            <consortium name="EnsemblMetazoa"/>
        </authorList>
    </citation>
    <scope>IDENTIFICATION</scope>
    <source>
        <strain evidence="3">JHB</strain>
    </source>
</reference>
<dbReference type="Proteomes" id="UP000002320">
    <property type="component" value="Unassembled WGS sequence"/>
</dbReference>
<dbReference type="Pfam" id="PF04802">
    <property type="entry name" value="PP4R3"/>
    <property type="match status" value="1"/>
</dbReference>
<reference evidence="2" key="1">
    <citation type="submission" date="2007-03" db="EMBL/GenBank/DDBJ databases">
        <title>Annotation of Culex pipiens quinquefasciatus.</title>
        <authorList>
            <consortium name="The Broad Institute Genome Sequencing Platform"/>
            <person name="Atkinson P.W."/>
            <person name="Hemingway J."/>
            <person name="Christensen B.M."/>
            <person name="Higgs S."/>
            <person name="Kodira C."/>
            <person name="Hannick L."/>
            <person name="Megy K."/>
            <person name="O'Leary S."/>
            <person name="Pearson M."/>
            <person name="Haas B.J."/>
            <person name="Mauceli E."/>
            <person name="Wortman J.R."/>
            <person name="Lee N.H."/>
            <person name="Guigo R."/>
            <person name="Stanke M."/>
            <person name="Alvarado L."/>
            <person name="Amedeo P."/>
            <person name="Antoine C.H."/>
            <person name="Arensburger P."/>
            <person name="Bidwell S.L."/>
            <person name="Crawford M."/>
            <person name="Camaro F."/>
            <person name="Devon K."/>
            <person name="Engels R."/>
            <person name="Hammond M."/>
            <person name="Howarth C."/>
            <person name="Koehrsen M."/>
            <person name="Lawson D."/>
            <person name="Montgomery P."/>
            <person name="Nene V."/>
            <person name="Nusbaum C."/>
            <person name="Puiu D."/>
            <person name="Romero-Severson J."/>
            <person name="Severson D.W."/>
            <person name="Shumway M."/>
            <person name="Sisk P."/>
            <person name="Stolte C."/>
            <person name="Zeng Q."/>
            <person name="Eisenstadt E."/>
            <person name="Fraser-Liggett C."/>
            <person name="Strausberg R."/>
            <person name="Galagan J."/>
            <person name="Birren B."/>
            <person name="Collins F.H."/>
        </authorList>
    </citation>
    <scope>NUCLEOTIDE SEQUENCE [LARGE SCALE GENOMIC DNA]</scope>
    <source>
        <strain evidence="2">JHB</strain>
    </source>
</reference>
<dbReference type="HOGENOM" id="CLU_333249_0_0_1"/>
<gene>
    <name evidence="3" type="primary">6048435</name>
    <name evidence="2" type="ORF">CpipJ_CPIJ015300</name>
</gene>
<evidence type="ECO:0000313" key="4">
    <source>
        <dbReference type="Proteomes" id="UP000002320"/>
    </source>
</evidence>
<organism>
    <name type="scientific">Culex quinquefasciatus</name>
    <name type="common">Southern house mosquito</name>
    <name type="synonym">Culex pungens</name>
    <dbReference type="NCBI Taxonomy" id="7176"/>
    <lineage>
        <taxon>Eukaryota</taxon>
        <taxon>Metazoa</taxon>
        <taxon>Ecdysozoa</taxon>
        <taxon>Arthropoda</taxon>
        <taxon>Hexapoda</taxon>
        <taxon>Insecta</taxon>
        <taxon>Pterygota</taxon>
        <taxon>Neoptera</taxon>
        <taxon>Endopterygota</taxon>
        <taxon>Diptera</taxon>
        <taxon>Nematocera</taxon>
        <taxon>Culicoidea</taxon>
        <taxon>Culicidae</taxon>
        <taxon>Culicinae</taxon>
        <taxon>Culicini</taxon>
        <taxon>Culex</taxon>
        <taxon>Culex</taxon>
    </lineage>
</organism>
<name>B0X6T4_CULQU</name>
<dbReference type="InParanoid" id="B0X6T4"/>
<proteinExistence type="predicted"/>
<keyword evidence="4" id="KW-1185">Reference proteome</keyword>
<evidence type="ECO:0000313" key="2">
    <source>
        <dbReference type="EMBL" id="EDS41605.1"/>
    </source>
</evidence>
<protein>
    <recommendedName>
        <fullName evidence="1">Serine/threonine-protein phosphatase 4 regulatory subunit 3-like central domain-containing protein</fullName>
    </recommendedName>
</protein>
<evidence type="ECO:0000259" key="1">
    <source>
        <dbReference type="Pfam" id="PF04802"/>
    </source>
</evidence>